<keyword evidence="2" id="KW-0732">Signal</keyword>
<comment type="caution">
    <text evidence="3">The sequence shown here is derived from an EMBL/GenBank/DDBJ whole genome shotgun (WGS) entry which is preliminary data.</text>
</comment>
<evidence type="ECO:0000256" key="1">
    <source>
        <dbReference type="SAM" id="MobiDB-lite"/>
    </source>
</evidence>
<sequence length="208" mass="23517">MSVILRKLFFIFYFVPIGIALEDENCGQKCRQALSPHEPINPMSCEAFEILTECVYLDCNKRIPSSIQVDYSKFYSCPSRSDAAPSPKQLPISNRNQLPPTPFPPELRDKIVFKFGDRAYDCMLRPASLGPEEEMGCSTYFDLDRCLRNAGVGNVSDRCELVEDLTVRGFSNCGPNPIKCPNSAQMSSAQFFIYVFLVYCTVICELMR</sequence>
<dbReference type="EMBL" id="JAKKPZ010000158">
    <property type="protein sequence ID" value="KAI1700043.1"/>
    <property type="molecule type" value="Genomic_DNA"/>
</dbReference>
<name>A0AAD4QZK8_9BILA</name>
<feature type="region of interest" description="Disordered" evidence="1">
    <location>
        <begin position="82"/>
        <end position="105"/>
    </location>
</feature>
<keyword evidence="4" id="KW-1185">Reference proteome</keyword>
<accession>A0AAD4QZK8</accession>
<dbReference type="Proteomes" id="UP001201812">
    <property type="component" value="Unassembled WGS sequence"/>
</dbReference>
<feature type="signal peptide" evidence="2">
    <location>
        <begin position="1"/>
        <end position="20"/>
    </location>
</feature>
<evidence type="ECO:0000313" key="3">
    <source>
        <dbReference type="EMBL" id="KAI1700043.1"/>
    </source>
</evidence>
<protein>
    <submittedName>
        <fullName evidence="3">Uncharacterized protein</fullName>
    </submittedName>
</protein>
<gene>
    <name evidence="3" type="ORF">DdX_16954</name>
</gene>
<proteinExistence type="predicted"/>
<evidence type="ECO:0000313" key="4">
    <source>
        <dbReference type="Proteomes" id="UP001201812"/>
    </source>
</evidence>
<dbReference type="AlphaFoldDB" id="A0AAD4QZK8"/>
<feature type="chain" id="PRO_5042036663" evidence="2">
    <location>
        <begin position="21"/>
        <end position="208"/>
    </location>
</feature>
<organism evidence="3 4">
    <name type="scientific">Ditylenchus destructor</name>
    <dbReference type="NCBI Taxonomy" id="166010"/>
    <lineage>
        <taxon>Eukaryota</taxon>
        <taxon>Metazoa</taxon>
        <taxon>Ecdysozoa</taxon>
        <taxon>Nematoda</taxon>
        <taxon>Chromadorea</taxon>
        <taxon>Rhabditida</taxon>
        <taxon>Tylenchina</taxon>
        <taxon>Tylenchomorpha</taxon>
        <taxon>Sphaerularioidea</taxon>
        <taxon>Anguinidae</taxon>
        <taxon>Anguininae</taxon>
        <taxon>Ditylenchus</taxon>
    </lineage>
</organism>
<evidence type="ECO:0000256" key="2">
    <source>
        <dbReference type="SAM" id="SignalP"/>
    </source>
</evidence>
<reference evidence="3" key="1">
    <citation type="submission" date="2022-01" db="EMBL/GenBank/DDBJ databases">
        <title>Genome Sequence Resource for Two Populations of Ditylenchus destructor, the Migratory Endoparasitic Phytonematode.</title>
        <authorList>
            <person name="Zhang H."/>
            <person name="Lin R."/>
            <person name="Xie B."/>
        </authorList>
    </citation>
    <scope>NUCLEOTIDE SEQUENCE</scope>
    <source>
        <strain evidence="3">BazhouSP</strain>
    </source>
</reference>